<dbReference type="AlphaFoldDB" id="G0V222"/>
<name>G0V222_TRYCI</name>
<dbReference type="VEuPathDB" id="TriTrypDB:TcIL3000.11.11860"/>
<gene>
    <name evidence="1" type="ORF">TCIL3000_11_11860</name>
</gene>
<accession>G0V222</accession>
<sequence length="356" mass="41665">MQKCKSKPSAYVHIGSLLTMSHEVVNRVAMEREEELQFAYHMAKCEYDAAMNRVSSRLPPNPLITCTIDEDDISCYCSSAGQSRTNTIRGYDMMEVDLTDIDEELLKLAEKRRENDIEAKRLSRSKLNAHEILMRREDLARADIDHVETQFFKTLTAPFRKHSMFELLDFFQSETRHRKQVEDEWMTESVPFLEMCRTEQTDFMEDFLIRAIRRKNTFTTSSSADTVPFEKNPLDSRTCVPLTLRYNTIQKETESEQEIAYYYLMLGSAAQRDLIESNAARREDDSKRLDLVADALRPVRREAVNLAFNAEFRYLQHSEEAERMKVVDEFMAEREALLAEEEAKVAKRMRERANEE</sequence>
<evidence type="ECO:0000313" key="1">
    <source>
        <dbReference type="EMBL" id="CCC95694.1"/>
    </source>
</evidence>
<proteinExistence type="predicted"/>
<dbReference type="EMBL" id="HE575324">
    <property type="protein sequence ID" value="CCC95694.1"/>
    <property type="molecule type" value="Genomic_DNA"/>
</dbReference>
<organism evidence="1">
    <name type="scientific">Trypanosoma congolense (strain IL3000)</name>
    <dbReference type="NCBI Taxonomy" id="1068625"/>
    <lineage>
        <taxon>Eukaryota</taxon>
        <taxon>Discoba</taxon>
        <taxon>Euglenozoa</taxon>
        <taxon>Kinetoplastea</taxon>
        <taxon>Metakinetoplastina</taxon>
        <taxon>Trypanosomatida</taxon>
        <taxon>Trypanosomatidae</taxon>
        <taxon>Trypanosoma</taxon>
        <taxon>Nannomonas</taxon>
    </lineage>
</organism>
<protein>
    <submittedName>
        <fullName evidence="1">Uncharacterized protein TCIL3000_11_11860</fullName>
    </submittedName>
</protein>
<reference evidence="1" key="1">
    <citation type="journal article" date="2012" name="Proc. Natl. Acad. Sci. U.S.A.">
        <title>Antigenic diversity is generated by distinct evolutionary mechanisms in African trypanosome species.</title>
        <authorList>
            <person name="Jackson A.P."/>
            <person name="Berry A."/>
            <person name="Aslett M."/>
            <person name="Allison H.C."/>
            <person name="Burton P."/>
            <person name="Vavrova-Anderson J."/>
            <person name="Brown R."/>
            <person name="Browne H."/>
            <person name="Corton N."/>
            <person name="Hauser H."/>
            <person name="Gamble J."/>
            <person name="Gilderthorp R."/>
            <person name="Marcello L."/>
            <person name="McQuillan J."/>
            <person name="Otto T.D."/>
            <person name="Quail M.A."/>
            <person name="Sanders M.J."/>
            <person name="van Tonder A."/>
            <person name="Ginger M.L."/>
            <person name="Field M.C."/>
            <person name="Barry J.D."/>
            <person name="Hertz-Fowler C."/>
            <person name="Berriman M."/>
        </authorList>
    </citation>
    <scope>NUCLEOTIDE SEQUENCE</scope>
    <source>
        <strain evidence="1">IL3000</strain>
    </source>
</reference>